<evidence type="ECO:0000313" key="8">
    <source>
        <dbReference type="EMBL" id="MQX38431.1"/>
    </source>
</evidence>
<dbReference type="Proteomes" id="UP000434582">
    <property type="component" value="Unassembled WGS sequence"/>
</dbReference>
<dbReference type="AlphaFoldDB" id="A0A7X1ZIX0"/>
<dbReference type="EMBL" id="WIVE01000100">
    <property type="protein sequence ID" value="MQX38431.1"/>
    <property type="molecule type" value="Genomic_DNA"/>
</dbReference>
<dbReference type="InterPro" id="IPR013154">
    <property type="entry name" value="ADH-like_N"/>
</dbReference>
<dbReference type="InterPro" id="IPR020843">
    <property type="entry name" value="ER"/>
</dbReference>
<dbReference type="Pfam" id="PF00107">
    <property type="entry name" value="ADH_zinc_N"/>
    <property type="match status" value="1"/>
</dbReference>
<keyword evidence="3 6" id="KW-0479">Metal-binding</keyword>
<dbReference type="SUPFAM" id="SSF51735">
    <property type="entry name" value="NAD(P)-binding Rossmann-fold domains"/>
    <property type="match status" value="1"/>
</dbReference>
<accession>A0A7X1ZIX0</accession>
<dbReference type="SUPFAM" id="SSF50129">
    <property type="entry name" value="GroES-like"/>
    <property type="match status" value="1"/>
</dbReference>
<dbReference type="InterPro" id="IPR013149">
    <property type="entry name" value="ADH-like_C"/>
</dbReference>
<comment type="caution">
    <text evidence="8">The sequence shown here is derived from an EMBL/GenBank/DDBJ whole genome shotgun (WGS) entry which is preliminary data.</text>
</comment>
<dbReference type="InterPro" id="IPR002328">
    <property type="entry name" value="ADH_Zn_CS"/>
</dbReference>
<dbReference type="InterPro" id="IPR036291">
    <property type="entry name" value="NAD(P)-bd_dom_sf"/>
</dbReference>
<evidence type="ECO:0000313" key="9">
    <source>
        <dbReference type="Proteomes" id="UP000434582"/>
    </source>
</evidence>
<sequence length="344" mass="36240">MKSIVCHGPRDLRIEERETPVAGPDEVLVRVEAGGICGSDLHYFNNGGFGAIRIKEPMILGHEVAGRIAAVGPEVSGLEVGALVAINPSRPCGHCVYCRRAQYNQCLEMRYYGSAMRMPHVQGAFSEMLVAKAWQCEVLPEGITAAEAAFAEPFSVALHAVNRAGRLIGKRVLVTGAGPIGALAVAAAKLHGALEVVATDIVDEALERAAAVGADRVINVATHGADLAAYGADKGSFDAVIEASGTEVAMRAALDVIRPRGRLIQLGLGGEVSLPQNQIVAKEIELCGSFRFHEEFAWAVELIGARRVPLGPLLTGTFPVADAVAAFESAGDRRTAMKVQIAFG</sequence>
<comment type="cofactor">
    <cofactor evidence="1 6">
        <name>Zn(2+)</name>
        <dbReference type="ChEBI" id="CHEBI:29105"/>
    </cofactor>
</comment>
<dbReference type="GO" id="GO:0016616">
    <property type="term" value="F:oxidoreductase activity, acting on the CH-OH group of donors, NAD or NADP as acceptor"/>
    <property type="evidence" value="ECO:0007669"/>
    <property type="project" value="UniProtKB-ARBA"/>
</dbReference>
<dbReference type="Pfam" id="PF08240">
    <property type="entry name" value="ADH_N"/>
    <property type="match status" value="1"/>
</dbReference>
<dbReference type="GO" id="GO:0008270">
    <property type="term" value="F:zinc ion binding"/>
    <property type="evidence" value="ECO:0007669"/>
    <property type="project" value="InterPro"/>
</dbReference>
<gene>
    <name evidence="8" type="ORF">GHC57_18090</name>
</gene>
<keyword evidence="5" id="KW-0560">Oxidoreductase</keyword>
<dbReference type="InterPro" id="IPR011032">
    <property type="entry name" value="GroES-like_sf"/>
</dbReference>
<evidence type="ECO:0000256" key="3">
    <source>
        <dbReference type="ARBA" id="ARBA00022723"/>
    </source>
</evidence>
<dbReference type="PANTHER" id="PTHR43161">
    <property type="entry name" value="SORBITOL DEHYDROGENASE"/>
    <property type="match status" value="1"/>
</dbReference>
<proteinExistence type="inferred from homology"/>
<dbReference type="Gene3D" id="3.90.180.10">
    <property type="entry name" value="Medium-chain alcohol dehydrogenases, catalytic domain"/>
    <property type="match status" value="1"/>
</dbReference>
<evidence type="ECO:0000256" key="1">
    <source>
        <dbReference type="ARBA" id="ARBA00001947"/>
    </source>
</evidence>
<name>A0A7X1ZIX0_9PROT</name>
<keyword evidence="4 6" id="KW-0862">Zinc</keyword>
<organism evidence="8 9">
    <name type="scientific">Roseospira navarrensis</name>
    <dbReference type="NCBI Taxonomy" id="140058"/>
    <lineage>
        <taxon>Bacteria</taxon>
        <taxon>Pseudomonadati</taxon>
        <taxon>Pseudomonadota</taxon>
        <taxon>Alphaproteobacteria</taxon>
        <taxon>Rhodospirillales</taxon>
        <taxon>Rhodospirillaceae</taxon>
        <taxon>Roseospira</taxon>
    </lineage>
</organism>
<evidence type="ECO:0000256" key="2">
    <source>
        <dbReference type="ARBA" id="ARBA00008072"/>
    </source>
</evidence>
<dbReference type="CDD" id="cd08232">
    <property type="entry name" value="idonate-5-DH"/>
    <property type="match status" value="1"/>
</dbReference>
<evidence type="ECO:0000256" key="4">
    <source>
        <dbReference type="ARBA" id="ARBA00022833"/>
    </source>
</evidence>
<keyword evidence="9" id="KW-1185">Reference proteome</keyword>
<dbReference type="OrthoDB" id="9809185at2"/>
<dbReference type="RefSeq" id="WP_153346895.1">
    <property type="nucleotide sequence ID" value="NZ_WIVE01000100.1"/>
</dbReference>
<feature type="domain" description="Enoyl reductase (ER)" evidence="7">
    <location>
        <begin position="8"/>
        <end position="341"/>
    </location>
</feature>
<evidence type="ECO:0000256" key="6">
    <source>
        <dbReference type="RuleBase" id="RU361277"/>
    </source>
</evidence>
<evidence type="ECO:0000256" key="5">
    <source>
        <dbReference type="ARBA" id="ARBA00023002"/>
    </source>
</evidence>
<dbReference type="SMART" id="SM00829">
    <property type="entry name" value="PKS_ER"/>
    <property type="match status" value="1"/>
</dbReference>
<reference evidence="8 9" key="1">
    <citation type="submission" date="2019-10" db="EMBL/GenBank/DDBJ databases">
        <title>Draft whole-genome sequence of the purple nonsulfur photosynthetic bacterium Roseospira navarrensis DSM 15114.</title>
        <authorList>
            <person name="Kyndt J.A."/>
            <person name="Meyer T.E."/>
        </authorList>
    </citation>
    <scope>NUCLEOTIDE SEQUENCE [LARGE SCALE GENOMIC DNA]</scope>
    <source>
        <strain evidence="8 9">DSM 15114</strain>
    </source>
</reference>
<dbReference type="PROSITE" id="PS00059">
    <property type="entry name" value="ADH_ZINC"/>
    <property type="match status" value="1"/>
</dbReference>
<dbReference type="Gene3D" id="3.40.50.720">
    <property type="entry name" value="NAD(P)-binding Rossmann-like Domain"/>
    <property type="match status" value="1"/>
</dbReference>
<comment type="similarity">
    <text evidence="2 6">Belongs to the zinc-containing alcohol dehydrogenase family.</text>
</comment>
<dbReference type="PANTHER" id="PTHR43161:SF9">
    <property type="entry name" value="SORBITOL DEHYDROGENASE"/>
    <property type="match status" value="1"/>
</dbReference>
<evidence type="ECO:0000259" key="7">
    <source>
        <dbReference type="SMART" id="SM00829"/>
    </source>
</evidence>
<protein>
    <submittedName>
        <fullName evidence="8">Alcohol dehydrogenase catalytic domain-containing protein</fullName>
    </submittedName>
</protein>